<comment type="similarity">
    <text evidence="2 9">Belongs to the RecF family.</text>
</comment>
<feature type="domain" description="RecF/RecN/SMC N-terminal" evidence="10">
    <location>
        <begin position="2"/>
        <end position="321"/>
    </location>
</feature>
<dbReference type="InterPro" id="IPR018078">
    <property type="entry name" value="DNA-binding_RecF_CS"/>
</dbReference>
<evidence type="ECO:0000256" key="4">
    <source>
        <dbReference type="ARBA" id="ARBA00022490"/>
    </source>
</evidence>
<dbReference type="HAMAP" id="MF_00365">
    <property type="entry name" value="RecF"/>
    <property type="match status" value="1"/>
</dbReference>
<keyword evidence="9" id="KW-0742">SOS response</keyword>
<reference evidence="11 12" key="1">
    <citation type="submission" date="2023-10" db="EMBL/GenBank/DDBJ databases">
        <title>Rubellicoccus peritrichatus gen. nov., sp. nov., isolated from an algae of coral reef tank.</title>
        <authorList>
            <person name="Luo J."/>
        </authorList>
    </citation>
    <scope>NUCLEOTIDE SEQUENCE [LARGE SCALE GENOMIC DNA]</scope>
    <source>
        <strain evidence="11 12">CR14</strain>
    </source>
</reference>
<dbReference type="Gene3D" id="1.20.1050.90">
    <property type="entry name" value="RecF/RecN/SMC, N-terminal domain"/>
    <property type="match status" value="1"/>
</dbReference>
<keyword evidence="9" id="KW-0227">DNA damage</keyword>
<dbReference type="PROSITE" id="PS00617">
    <property type="entry name" value="RECF_1"/>
    <property type="match status" value="1"/>
</dbReference>
<dbReference type="Gene3D" id="3.40.50.300">
    <property type="entry name" value="P-loop containing nucleotide triphosphate hydrolases"/>
    <property type="match status" value="1"/>
</dbReference>
<evidence type="ECO:0000256" key="7">
    <source>
        <dbReference type="ARBA" id="ARBA00022840"/>
    </source>
</evidence>
<sequence length="354" mass="39978">MQLNLEAFRNIASASLKFEHDRQFFLGLNGQGKTNALEAIGMISALRSFRTRDSSALIQHGKEQSGLYYRVEQEQMGNSEVTLKFSNKGKRLELDQNSIRSLGEYIGLFPSVVLASDDLQLIRGGPALRRRFLDEAFASVDKQYYRTLARYQKCLKERNRLLKSNDLDDAVLESFDKTISEPAVELIQMRRRQIGQLNENAKQHYRELSSGKEQASLSYKPDVEANDTSAYLKLLEQSRKRDFRFGSTSIGPHRDDVQLELNGRLAAEFGSEGQQRGLVLAMRLAQITFSEAITGVTPLILADDVLGELDAYRREGFWKAVGGQYQVFATGTTLPPEADSQTWKVWKVNSGEFS</sequence>
<evidence type="ECO:0000313" key="12">
    <source>
        <dbReference type="Proteomes" id="UP001304300"/>
    </source>
</evidence>
<evidence type="ECO:0000256" key="6">
    <source>
        <dbReference type="ARBA" id="ARBA00022741"/>
    </source>
</evidence>
<dbReference type="GO" id="GO:0005524">
    <property type="term" value="F:ATP binding"/>
    <property type="evidence" value="ECO:0007669"/>
    <property type="project" value="UniProtKB-UniRule"/>
</dbReference>
<evidence type="ECO:0000256" key="9">
    <source>
        <dbReference type="HAMAP-Rule" id="MF_00365"/>
    </source>
</evidence>
<dbReference type="PANTHER" id="PTHR32182:SF0">
    <property type="entry name" value="DNA REPLICATION AND REPAIR PROTEIN RECF"/>
    <property type="match status" value="1"/>
</dbReference>
<protein>
    <recommendedName>
        <fullName evidence="3 9">DNA replication and repair protein RecF</fullName>
    </recommendedName>
</protein>
<comment type="function">
    <text evidence="9">The RecF protein is involved in DNA metabolism; it is required for DNA replication and normal SOS inducibility. RecF binds preferentially to single-stranded, linear DNA. It also seems to bind ATP.</text>
</comment>
<name>A0AAQ3QRS2_9BACT</name>
<dbReference type="GO" id="GO:0009432">
    <property type="term" value="P:SOS response"/>
    <property type="evidence" value="ECO:0007669"/>
    <property type="project" value="UniProtKB-UniRule"/>
</dbReference>
<dbReference type="GO" id="GO:0005737">
    <property type="term" value="C:cytoplasm"/>
    <property type="evidence" value="ECO:0007669"/>
    <property type="project" value="UniProtKB-SubCell"/>
</dbReference>
<dbReference type="GO" id="GO:0003697">
    <property type="term" value="F:single-stranded DNA binding"/>
    <property type="evidence" value="ECO:0007669"/>
    <property type="project" value="UniProtKB-UniRule"/>
</dbReference>
<dbReference type="InterPro" id="IPR027417">
    <property type="entry name" value="P-loop_NTPase"/>
</dbReference>
<keyword evidence="5 9" id="KW-0235">DNA replication</keyword>
<dbReference type="NCBIfam" id="TIGR00611">
    <property type="entry name" value="recf"/>
    <property type="match status" value="1"/>
</dbReference>
<keyword evidence="9" id="KW-0234">DNA repair</keyword>
<dbReference type="AlphaFoldDB" id="A0AAQ3QRS2"/>
<accession>A0AAQ3QRS2</accession>
<feature type="binding site" evidence="9">
    <location>
        <begin position="27"/>
        <end position="34"/>
    </location>
    <ligand>
        <name>ATP</name>
        <dbReference type="ChEBI" id="CHEBI:30616"/>
    </ligand>
</feature>
<dbReference type="InterPro" id="IPR003395">
    <property type="entry name" value="RecF/RecN/SMC_N"/>
</dbReference>
<dbReference type="KEGG" id="puo:RZN69_13185"/>
<dbReference type="GO" id="GO:0000731">
    <property type="term" value="P:DNA synthesis involved in DNA repair"/>
    <property type="evidence" value="ECO:0007669"/>
    <property type="project" value="TreeGrafter"/>
</dbReference>
<dbReference type="GO" id="GO:0006260">
    <property type="term" value="P:DNA replication"/>
    <property type="evidence" value="ECO:0007669"/>
    <property type="project" value="UniProtKB-UniRule"/>
</dbReference>
<evidence type="ECO:0000256" key="3">
    <source>
        <dbReference type="ARBA" id="ARBA00020170"/>
    </source>
</evidence>
<dbReference type="Proteomes" id="UP001304300">
    <property type="component" value="Chromosome"/>
</dbReference>
<dbReference type="SUPFAM" id="SSF52540">
    <property type="entry name" value="P-loop containing nucleoside triphosphate hydrolases"/>
    <property type="match status" value="1"/>
</dbReference>
<keyword evidence="4 9" id="KW-0963">Cytoplasm</keyword>
<evidence type="ECO:0000256" key="5">
    <source>
        <dbReference type="ARBA" id="ARBA00022705"/>
    </source>
</evidence>
<proteinExistence type="inferred from homology"/>
<dbReference type="PANTHER" id="PTHR32182">
    <property type="entry name" value="DNA REPLICATION AND REPAIR PROTEIN RECF"/>
    <property type="match status" value="1"/>
</dbReference>
<dbReference type="Pfam" id="PF02463">
    <property type="entry name" value="SMC_N"/>
    <property type="match status" value="1"/>
</dbReference>
<organism evidence="11 12">
    <name type="scientific">Rubellicoccus peritrichatus</name>
    <dbReference type="NCBI Taxonomy" id="3080537"/>
    <lineage>
        <taxon>Bacteria</taxon>
        <taxon>Pseudomonadati</taxon>
        <taxon>Verrucomicrobiota</taxon>
        <taxon>Opitutia</taxon>
        <taxon>Puniceicoccales</taxon>
        <taxon>Cerasicoccaceae</taxon>
        <taxon>Rubellicoccus</taxon>
    </lineage>
</organism>
<evidence type="ECO:0000313" key="11">
    <source>
        <dbReference type="EMBL" id="WOO39571.1"/>
    </source>
</evidence>
<keyword evidence="6 9" id="KW-0547">Nucleotide-binding</keyword>
<dbReference type="RefSeq" id="WP_317831514.1">
    <property type="nucleotide sequence ID" value="NZ_CP136920.1"/>
</dbReference>
<keyword evidence="8 9" id="KW-0238">DNA-binding</keyword>
<dbReference type="GO" id="GO:0006302">
    <property type="term" value="P:double-strand break repair"/>
    <property type="evidence" value="ECO:0007669"/>
    <property type="project" value="TreeGrafter"/>
</dbReference>
<comment type="subcellular location">
    <subcellularLocation>
        <location evidence="1 9">Cytoplasm</location>
    </subcellularLocation>
</comment>
<evidence type="ECO:0000256" key="2">
    <source>
        <dbReference type="ARBA" id="ARBA00008016"/>
    </source>
</evidence>
<dbReference type="EMBL" id="CP136920">
    <property type="protein sequence ID" value="WOO39571.1"/>
    <property type="molecule type" value="Genomic_DNA"/>
</dbReference>
<evidence type="ECO:0000256" key="1">
    <source>
        <dbReference type="ARBA" id="ARBA00004496"/>
    </source>
</evidence>
<evidence type="ECO:0000256" key="8">
    <source>
        <dbReference type="ARBA" id="ARBA00023125"/>
    </source>
</evidence>
<dbReference type="InterPro" id="IPR001238">
    <property type="entry name" value="DNA-binding_RecF"/>
</dbReference>
<keyword evidence="12" id="KW-1185">Reference proteome</keyword>
<evidence type="ECO:0000259" key="10">
    <source>
        <dbReference type="Pfam" id="PF02463"/>
    </source>
</evidence>
<keyword evidence="7 9" id="KW-0067">ATP-binding</keyword>
<gene>
    <name evidence="9 11" type="primary">recF</name>
    <name evidence="11" type="ORF">RZN69_13185</name>
</gene>
<dbReference type="InterPro" id="IPR042174">
    <property type="entry name" value="RecF_2"/>
</dbReference>